<dbReference type="STRING" id="391625.PPSIR1_29740"/>
<evidence type="ECO:0000313" key="3">
    <source>
        <dbReference type="Proteomes" id="UP000005801"/>
    </source>
</evidence>
<keyword evidence="2" id="KW-0449">Lipoprotein</keyword>
<proteinExistence type="predicted"/>
<name>A6GIC9_9BACT</name>
<evidence type="ECO:0000313" key="2">
    <source>
        <dbReference type="EMBL" id="EDM74382.1"/>
    </source>
</evidence>
<feature type="region of interest" description="Disordered" evidence="1">
    <location>
        <begin position="1"/>
        <end position="88"/>
    </location>
</feature>
<reference evidence="2 3" key="1">
    <citation type="submission" date="2007-06" db="EMBL/GenBank/DDBJ databases">
        <authorList>
            <person name="Shimkets L."/>
            <person name="Ferriera S."/>
            <person name="Johnson J."/>
            <person name="Kravitz S."/>
            <person name="Beeson K."/>
            <person name="Sutton G."/>
            <person name="Rogers Y.-H."/>
            <person name="Friedman R."/>
            <person name="Frazier M."/>
            <person name="Venter J.C."/>
        </authorList>
    </citation>
    <scope>NUCLEOTIDE SEQUENCE [LARGE SCALE GENOMIC DNA]</scope>
    <source>
        <strain evidence="2 3">SIR-1</strain>
    </source>
</reference>
<gene>
    <name evidence="2" type="ORF">PPSIR1_29740</name>
</gene>
<dbReference type="EMBL" id="ABCS01000134">
    <property type="protein sequence ID" value="EDM74382.1"/>
    <property type="molecule type" value="Genomic_DNA"/>
</dbReference>
<comment type="caution">
    <text evidence="2">The sequence shown here is derived from an EMBL/GenBank/DDBJ whole genome shotgun (WGS) entry which is preliminary data.</text>
</comment>
<organism evidence="2 3">
    <name type="scientific">Plesiocystis pacifica SIR-1</name>
    <dbReference type="NCBI Taxonomy" id="391625"/>
    <lineage>
        <taxon>Bacteria</taxon>
        <taxon>Pseudomonadati</taxon>
        <taxon>Myxococcota</taxon>
        <taxon>Polyangia</taxon>
        <taxon>Nannocystales</taxon>
        <taxon>Nannocystaceae</taxon>
        <taxon>Plesiocystis</taxon>
    </lineage>
</organism>
<dbReference type="Proteomes" id="UP000005801">
    <property type="component" value="Unassembled WGS sequence"/>
</dbReference>
<keyword evidence="3" id="KW-1185">Reference proteome</keyword>
<dbReference type="eggNOG" id="COG3055">
    <property type="taxonomic scope" value="Bacteria"/>
</dbReference>
<sequence>MLSTLGCSAPDPAGPGEDELGASEDTTDSTAGTEDESSTGTTEDESSTSTTEDESSTSTTEDESGADTTEGESEESTDTGPPPDCADMHLEGLPVLVQGNSADADDEFDSCLGYGVGGRDLSFTWTAPKTGLFSVDSIGSDYDTVLGLLPGLCEPEPWLACNDDYIDLGDVVDADSQVQLGLHEGESMTIILDGKRGSSFGDYALHIEELSCPAPEDLGDALPATGSGEVEWDHGLYTASCGGWGNELSFSWTAPAAGTYAFDTQGSEDYTVLYVRDEGCWGPELGCADATEGEEPWTSLTLDLDADQTVFVVVDAPAHDFGGNFVININPG</sequence>
<feature type="compositionally biased region" description="Acidic residues" evidence="1">
    <location>
        <begin position="16"/>
        <end position="77"/>
    </location>
</feature>
<accession>A6GIC9</accession>
<dbReference type="AlphaFoldDB" id="A6GIC9"/>
<evidence type="ECO:0000256" key="1">
    <source>
        <dbReference type="SAM" id="MobiDB-lite"/>
    </source>
</evidence>
<protein>
    <submittedName>
        <fullName evidence="2">Putative lipoprotein</fullName>
    </submittedName>
</protein>